<accession>A0A8C3LXC4</accession>
<dbReference type="AlphaFoldDB" id="A0A8C3LXC4"/>
<sequence>MGMGTHPEPVWGQAGSRGRPGGSLIKPCMSPRRCHKAGEESGRSNDGTSGDRPPRCTGGPFLESSKGSSGQHSQDKDCSDSLSSIPNESPAEPEEQNKSCDNAVGPEGSKTPCQDQKSRSNDVLGSSNSSHLLGERCSDATLVLENQERSCAVSLESSGNISLQGEDVVNPVLELGEGPSGPESEDRENCSGAQKEPTQHQTPLEARGEAVLVSEPIGGAGPSGPSEQEEHRVDVPVVKDEAREPMGLANAFQRELRLSKGDQEENVATQSRELAFEDDCTAELLQEIVGHLTVKDISIERITLDYSSYGDTQVHEGDFGHITEIYDFSPSLKTEHLMEVFSDFHESGFKIQWVDDTHALGIFSSVSAASQALGRRYPSLKIRPLIHATKQSKIKALQRPKLLQLAKERPQTDTVVARRLVTRALGLKHQQQCSSGPEGLLPEGLDQEE</sequence>
<name>A0A8C3LXC4_CHRPC</name>
<evidence type="ECO:0000313" key="2">
    <source>
        <dbReference type="Ensembl" id="ENSCPIP00010014963.1"/>
    </source>
</evidence>
<dbReference type="InterPro" id="IPR012677">
    <property type="entry name" value="Nucleotide-bd_a/b_plait_sf"/>
</dbReference>
<keyword evidence="3" id="KW-1185">Reference proteome</keyword>
<dbReference type="Gene3D" id="3.30.70.330">
    <property type="match status" value="1"/>
</dbReference>
<proteinExistence type="predicted"/>
<reference evidence="2" key="1">
    <citation type="submission" date="2025-08" db="UniProtKB">
        <authorList>
            <consortium name="Ensembl"/>
        </authorList>
    </citation>
    <scope>IDENTIFICATION</scope>
</reference>
<evidence type="ECO:0000313" key="3">
    <source>
        <dbReference type="Proteomes" id="UP000694543"/>
    </source>
</evidence>
<feature type="compositionally biased region" description="Polar residues" evidence="1">
    <location>
        <begin position="111"/>
        <end position="131"/>
    </location>
</feature>
<evidence type="ECO:0000256" key="1">
    <source>
        <dbReference type="SAM" id="MobiDB-lite"/>
    </source>
</evidence>
<protein>
    <submittedName>
        <fullName evidence="2">R3H domain and coiled-coil containing 1</fullName>
    </submittedName>
</protein>
<feature type="region of interest" description="Disordered" evidence="1">
    <location>
        <begin position="153"/>
        <end position="204"/>
    </location>
</feature>
<feature type="compositionally biased region" description="Low complexity" evidence="1">
    <location>
        <begin position="173"/>
        <end position="182"/>
    </location>
</feature>
<feature type="region of interest" description="Disordered" evidence="1">
    <location>
        <begin position="1"/>
        <end position="136"/>
    </location>
</feature>
<dbReference type="PANTHER" id="PTHR21678:SF6">
    <property type="entry name" value="R3H AND COILED-COIL DOMAIN-CONTAINING PROTEIN 1"/>
    <property type="match status" value="1"/>
</dbReference>
<organism evidence="2 3">
    <name type="scientific">Chrysolophus pictus</name>
    <name type="common">Golden pheasant</name>
    <name type="synonym">Phasianus pictus</name>
    <dbReference type="NCBI Taxonomy" id="9089"/>
    <lineage>
        <taxon>Eukaryota</taxon>
        <taxon>Metazoa</taxon>
        <taxon>Chordata</taxon>
        <taxon>Craniata</taxon>
        <taxon>Vertebrata</taxon>
        <taxon>Euteleostomi</taxon>
        <taxon>Archelosauria</taxon>
        <taxon>Archosauria</taxon>
        <taxon>Dinosauria</taxon>
        <taxon>Saurischia</taxon>
        <taxon>Theropoda</taxon>
        <taxon>Coelurosauria</taxon>
        <taxon>Aves</taxon>
        <taxon>Neognathae</taxon>
        <taxon>Galloanserae</taxon>
        <taxon>Galliformes</taxon>
        <taxon>Phasianidae</taxon>
        <taxon>Phasianinae</taxon>
        <taxon>Chrysolophus</taxon>
    </lineage>
</organism>
<dbReference type="InterPro" id="IPR039884">
    <property type="entry name" value="R3HC1/R3HCL"/>
</dbReference>
<reference evidence="2" key="2">
    <citation type="submission" date="2025-09" db="UniProtKB">
        <authorList>
            <consortium name="Ensembl"/>
        </authorList>
    </citation>
    <scope>IDENTIFICATION</scope>
</reference>
<dbReference type="PANTHER" id="PTHR21678">
    <property type="entry name" value="GROWTH INHIBITION AND DIFFERENTIATION RELATED PROTEIN 88"/>
    <property type="match status" value="1"/>
</dbReference>
<dbReference type="Ensembl" id="ENSCPIT00010017839.1">
    <property type="protein sequence ID" value="ENSCPIP00010014963.1"/>
    <property type="gene ID" value="ENSCPIG00010011921.1"/>
</dbReference>
<dbReference type="Proteomes" id="UP000694543">
    <property type="component" value="Unplaced"/>
</dbReference>